<feature type="compositionally biased region" description="Gly residues" evidence="2">
    <location>
        <begin position="240"/>
        <end position="250"/>
    </location>
</feature>
<evidence type="ECO:0000256" key="2">
    <source>
        <dbReference type="SAM" id="MobiDB-lite"/>
    </source>
</evidence>
<dbReference type="InterPro" id="IPR023365">
    <property type="entry name" value="Sortase_dom-sf"/>
</dbReference>
<keyword evidence="1" id="KW-0378">Hydrolase</keyword>
<protein>
    <submittedName>
        <fullName evidence="3">Uncharacterized protein</fullName>
    </submittedName>
</protein>
<evidence type="ECO:0000256" key="1">
    <source>
        <dbReference type="ARBA" id="ARBA00022801"/>
    </source>
</evidence>
<dbReference type="Proteomes" id="UP001500320">
    <property type="component" value="Unassembled WGS sequence"/>
</dbReference>
<evidence type="ECO:0000313" key="4">
    <source>
        <dbReference type="Proteomes" id="UP001500320"/>
    </source>
</evidence>
<dbReference type="InterPro" id="IPR005754">
    <property type="entry name" value="Sortase"/>
</dbReference>
<accession>A0ABP6N9K4</accession>
<sequence length="304" mass="30296">MARPRSALGRRGPAWAVALGAVLLATGCHERGHRAEAGRYLARDFPAVAPERGPQGGGPGARPAGRRGNGWPEPLRGRPRRAEPVAVVVPRAGVDVPVIRGDLLPPGPAGAPVPAGAAGPVGWDPRSPAPGEPGQAVISGSLGPGPRGPGVFARLPALRRNDTVAVARQDGTVVVFGVTSVRWTGGRALPAPGSAAGPAAELTAGPAGGFPAGPGGAGRLAGRGSGLHRGGAYGDPGDPGDPGGSGGSGGDARRRGARGGRPYPAIKLVGREEPAVPGSPAGARSLTVRARFAGWYRLPDFSRR</sequence>
<feature type="region of interest" description="Disordered" evidence="2">
    <location>
        <begin position="48"/>
        <end position="78"/>
    </location>
</feature>
<reference evidence="4" key="1">
    <citation type="journal article" date="2019" name="Int. J. Syst. Evol. Microbiol.">
        <title>The Global Catalogue of Microorganisms (GCM) 10K type strain sequencing project: providing services to taxonomists for standard genome sequencing and annotation.</title>
        <authorList>
            <consortium name="The Broad Institute Genomics Platform"/>
            <consortium name="The Broad Institute Genome Sequencing Center for Infectious Disease"/>
            <person name="Wu L."/>
            <person name="Ma J."/>
        </authorList>
    </citation>
    <scope>NUCLEOTIDE SEQUENCE [LARGE SCALE GENOMIC DNA]</scope>
    <source>
        <strain evidence="4">JCM 9373</strain>
    </source>
</reference>
<feature type="region of interest" description="Disordered" evidence="2">
    <location>
        <begin position="191"/>
        <end position="284"/>
    </location>
</feature>
<comment type="caution">
    <text evidence="3">The sequence shown here is derived from an EMBL/GenBank/DDBJ whole genome shotgun (WGS) entry which is preliminary data.</text>
</comment>
<feature type="compositionally biased region" description="Low complexity" evidence="2">
    <location>
        <begin position="191"/>
        <end position="205"/>
    </location>
</feature>
<dbReference type="Gene3D" id="2.40.260.10">
    <property type="entry name" value="Sortase"/>
    <property type="match status" value="1"/>
</dbReference>
<dbReference type="PROSITE" id="PS51257">
    <property type="entry name" value="PROKAR_LIPOPROTEIN"/>
    <property type="match status" value="1"/>
</dbReference>
<dbReference type="InterPro" id="IPR042001">
    <property type="entry name" value="Sortase_F"/>
</dbReference>
<dbReference type="EMBL" id="BAAAUT010000023">
    <property type="protein sequence ID" value="GAA3138711.1"/>
    <property type="molecule type" value="Genomic_DNA"/>
</dbReference>
<name>A0ABP6N9K4_9ACTN</name>
<gene>
    <name evidence="3" type="ORF">GCM10010466_32110</name>
</gene>
<proteinExistence type="predicted"/>
<evidence type="ECO:0000313" key="3">
    <source>
        <dbReference type="EMBL" id="GAA3138711.1"/>
    </source>
</evidence>
<dbReference type="RefSeq" id="WP_344860200.1">
    <property type="nucleotide sequence ID" value="NZ_BAAAUT010000023.1"/>
</dbReference>
<organism evidence="3 4">
    <name type="scientific">Planomonospora alba</name>
    <dbReference type="NCBI Taxonomy" id="161354"/>
    <lineage>
        <taxon>Bacteria</taxon>
        <taxon>Bacillati</taxon>
        <taxon>Actinomycetota</taxon>
        <taxon>Actinomycetes</taxon>
        <taxon>Streptosporangiales</taxon>
        <taxon>Streptosporangiaceae</taxon>
        <taxon>Planomonospora</taxon>
    </lineage>
</organism>
<dbReference type="Pfam" id="PF04203">
    <property type="entry name" value="Sortase"/>
    <property type="match status" value="1"/>
</dbReference>
<keyword evidence="4" id="KW-1185">Reference proteome</keyword>
<feature type="compositionally biased region" description="Gly residues" evidence="2">
    <location>
        <begin position="206"/>
        <end position="234"/>
    </location>
</feature>
<dbReference type="CDD" id="cd05829">
    <property type="entry name" value="Sortase_F"/>
    <property type="match status" value="1"/>
</dbReference>